<dbReference type="Proteomes" id="UP001500866">
    <property type="component" value="Unassembled WGS sequence"/>
</dbReference>
<reference evidence="3" key="1">
    <citation type="journal article" date="2019" name="Int. J. Syst. Evol. Microbiol.">
        <title>The Global Catalogue of Microorganisms (GCM) 10K type strain sequencing project: providing services to taxonomists for standard genome sequencing and annotation.</title>
        <authorList>
            <consortium name="The Broad Institute Genomics Platform"/>
            <consortium name="The Broad Institute Genome Sequencing Center for Infectious Disease"/>
            <person name="Wu L."/>
            <person name="Ma J."/>
        </authorList>
    </citation>
    <scope>NUCLEOTIDE SEQUENCE [LARGE SCALE GENOMIC DNA]</scope>
    <source>
        <strain evidence="3">JCM 15395</strain>
    </source>
</reference>
<dbReference type="NCBIfam" id="NF010125">
    <property type="entry name" value="PRK13602.1"/>
    <property type="match status" value="1"/>
</dbReference>
<keyword evidence="3" id="KW-1185">Reference proteome</keyword>
<accession>A0ABP3QT84</accession>
<feature type="domain" description="Ribosomal protein eL8/eL30/eS12/Gadd45" evidence="1">
    <location>
        <begin position="4"/>
        <end position="81"/>
    </location>
</feature>
<dbReference type="EMBL" id="BAAADS010000007">
    <property type="protein sequence ID" value="GAA0596964.1"/>
    <property type="molecule type" value="Genomic_DNA"/>
</dbReference>
<protein>
    <submittedName>
        <fullName evidence="2">50S ribosomal protein L7ae-like protein</fullName>
    </submittedName>
</protein>
<dbReference type="Pfam" id="PF01248">
    <property type="entry name" value="Ribosomal_L7Ae"/>
    <property type="match status" value="1"/>
</dbReference>
<sequence length="83" mass="9003">MSYEKVAQVKSKLIIGTKQTLKAIRNGQVSEVFIADDADHHITEKIKLLADEMNVSCKRVDSMEKLGEACGIDVGASAAAVRQ</sequence>
<gene>
    <name evidence="2" type="ORF">GCM10009001_11380</name>
</gene>
<evidence type="ECO:0000313" key="2">
    <source>
        <dbReference type="EMBL" id="GAA0596964.1"/>
    </source>
</evidence>
<evidence type="ECO:0000259" key="1">
    <source>
        <dbReference type="Pfam" id="PF01248"/>
    </source>
</evidence>
<dbReference type="InterPro" id="IPR029064">
    <property type="entry name" value="Ribosomal_eL30-like_sf"/>
</dbReference>
<comment type="caution">
    <text evidence="2">The sequence shown here is derived from an EMBL/GenBank/DDBJ whole genome shotgun (WGS) entry which is preliminary data.</text>
</comment>
<organism evidence="2 3">
    <name type="scientific">Virgibacillus siamensis</name>
    <dbReference type="NCBI Taxonomy" id="480071"/>
    <lineage>
        <taxon>Bacteria</taxon>
        <taxon>Bacillati</taxon>
        <taxon>Bacillota</taxon>
        <taxon>Bacilli</taxon>
        <taxon>Bacillales</taxon>
        <taxon>Bacillaceae</taxon>
        <taxon>Virgibacillus</taxon>
    </lineage>
</organism>
<proteinExistence type="predicted"/>
<dbReference type="InterPro" id="IPR004038">
    <property type="entry name" value="Ribosomal_eL8/eL30/eS12/Gad45"/>
</dbReference>
<dbReference type="RefSeq" id="WP_343811115.1">
    <property type="nucleotide sequence ID" value="NZ_BAAADS010000007.1"/>
</dbReference>
<evidence type="ECO:0000313" key="3">
    <source>
        <dbReference type="Proteomes" id="UP001500866"/>
    </source>
</evidence>
<dbReference type="SUPFAM" id="SSF55315">
    <property type="entry name" value="L30e-like"/>
    <property type="match status" value="1"/>
</dbReference>
<dbReference type="Gene3D" id="3.30.1330.30">
    <property type="match status" value="1"/>
</dbReference>
<name>A0ABP3QT84_9BACI</name>